<reference evidence="3 4" key="1">
    <citation type="submission" date="2009-01" db="EMBL/GenBank/DDBJ databases">
        <authorList>
            <person name="Fulton L."/>
            <person name="Clifton S."/>
            <person name="Chinwalla A.T."/>
            <person name="Mitreva M."/>
            <person name="Sodergren E."/>
            <person name="Weinstock G."/>
            <person name="Clifton S."/>
            <person name="Dooling D.J."/>
            <person name="Fulton B."/>
            <person name="Minx P."/>
            <person name="Pepin K.H."/>
            <person name="Johnson M."/>
            <person name="Bhonagiri V."/>
            <person name="Nash W.E."/>
            <person name="Mardis E.R."/>
            <person name="Wilson R.K."/>
        </authorList>
    </citation>
    <scope>NUCLEOTIDE SEQUENCE [LARGE SCALE GENOMIC DNA]</scope>
    <source>
        <strain evidence="3 4">ATCC 33806</strain>
    </source>
</reference>
<dbReference type="HOGENOM" id="CLU_035026_0_0_11"/>
<dbReference type="CDD" id="cd21112">
    <property type="entry name" value="alphaLP-like"/>
    <property type="match status" value="1"/>
</dbReference>
<sequence>MGERLCFMHKKSTFRCLAIAAFVSSLGMTTIPSAGALEPPSASDVVSQTAQELTNAGIPVDPAVTNGAVAAAQNAEQAAQNAQQAVDSAVNSLSAATPVAPTVPEAPAVPNFTQDIPPEQAMPEVVPRISSELSSAINSMTGSSQQPAPSPSVPETAVTPETPNAPTVPNVPSVPANALESAANIVNTEKSENKTQDTEAGADSDEYEPGRTETPPLVRRYIDAQIKEATAPSERAISSVSQLFENINKLRDGSLSSTEYSANKLMQRPNINRNAAEFEAQVAQFESQVAQLASSGVNYAGEPYKEVGKDYRPIIDGPNYHWQYDPFSKFMAQRFTANRVLHRVPGSWFDQPDTPLASVFTEREGNSLYGPSTPVYVGDNQLCTVAATGYDKQGRKVAITAGHCGNPGDPVKSADSWRVGRSGTVVDSNKELDYSVIELDSNARVSRHYNNVTVNHVGGETPGQWKRVCKTGVASGTTCGHVWVADEGRNVSQVCAMAGDSGAPVMEGDRLVGMVSGGALPDHNLSCRTPWQGSAHMPTISTNFEAVRHDIDAKDGVGAGFRLPDD</sequence>
<dbReference type="EMBL" id="ACEB01000008">
    <property type="protein sequence ID" value="EEG27672.1"/>
    <property type="molecule type" value="Genomic_DNA"/>
</dbReference>
<protein>
    <recommendedName>
        <fullName evidence="5">Trypsin</fullName>
    </recommendedName>
</protein>
<comment type="caution">
    <text evidence="3">The sequence shown here is derived from an EMBL/GenBank/DDBJ whole genome shotgun (WGS) entry which is preliminary data.</text>
</comment>
<proteinExistence type="predicted"/>
<dbReference type="AlphaFoldDB" id="C0E1B8"/>
<feature type="chain" id="PRO_5002897711" description="Trypsin" evidence="2">
    <location>
        <begin position="37"/>
        <end position="566"/>
    </location>
</feature>
<evidence type="ECO:0000313" key="4">
    <source>
        <dbReference type="Proteomes" id="UP000006247"/>
    </source>
</evidence>
<dbReference type="Gene3D" id="2.40.10.10">
    <property type="entry name" value="Trypsin-like serine proteases"/>
    <property type="match status" value="2"/>
</dbReference>
<keyword evidence="2" id="KW-0732">Signal</keyword>
<evidence type="ECO:0000256" key="2">
    <source>
        <dbReference type="SAM" id="SignalP"/>
    </source>
</evidence>
<gene>
    <name evidence="3" type="ORF">CORMATOL_00768</name>
</gene>
<organism evidence="3 4">
    <name type="scientific">Corynebacterium matruchotii ATCC 33806</name>
    <dbReference type="NCBI Taxonomy" id="566549"/>
    <lineage>
        <taxon>Bacteria</taxon>
        <taxon>Bacillati</taxon>
        <taxon>Actinomycetota</taxon>
        <taxon>Actinomycetes</taxon>
        <taxon>Mycobacteriales</taxon>
        <taxon>Corynebacteriaceae</taxon>
        <taxon>Corynebacterium</taxon>
    </lineage>
</organism>
<evidence type="ECO:0008006" key="5">
    <source>
        <dbReference type="Google" id="ProtNLM"/>
    </source>
</evidence>
<accession>C0E1B8</accession>
<evidence type="ECO:0000256" key="1">
    <source>
        <dbReference type="SAM" id="MobiDB-lite"/>
    </source>
</evidence>
<dbReference type="SUPFAM" id="SSF50494">
    <property type="entry name" value="Trypsin-like serine proteases"/>
    <property type="match status" value="1"/>
</dbReference>
<dbReference type="Proteomes" id="UP000006247">
    <property type="component" value="Unassembled WGS sequence"/>
</dbReference>
<name>C0E1B8_9CORY</name>
<feature type="region of interest" description="Disordered" evidence="1">
    <location>
        <begin position="186"/>
        <end position="214"/>
    </location>
</feature>
<dbReference type="InterPro" id="IPR043504">
    <property type="entry name" value="Peptidase_S1_PA_chymotrypsin"/>
</dbReference>
<feature type="signal peptide" evidence="2">
    <location>
        <begin position="1"/>
        <end position="36"/>
    </location>
</feature>
<feature type="region of interest" description="Disordered" evidence="1">
    <location>
        <begin position="139"/>
        <end position="173"/>
    </location>
</feature>
<dbReference type="InterPro" id="IPR009003">
    <property type="entry name" value="Peptidase_S1_PA"/>
</dbReference>
<evidence type="ECO:0000313" key="3">
    <source>
        <dbReference type="EMBL" id="EEG27672.1"/>
    </source>
</evidence>